<sequence length="550" mass="62227">MMKNLTQAVAFSTFFAIIGLQPTAYSAPRIPSDLLDNSLVYCTNASGFSFNPQKADVGTNMNVVTEQIYDKLFEFDPRHNRLKPALATHFQISDDGLTITLTLRKNVQFHQTKWFTPSRAFNAEDVVFSLNRVMNRHEELSELDAAQRQENQDEWADRTHFPYFESIDLKSKIARVFAPSPYVVKIELTRPDASLPAYLSSQYAVILSKEYALQLNADDNLSQLDILPVGTGVYQLESYAQNDFARLKPNPHYWGEKAHIENMIVDFSTTGTGRMAKFLNNECDISAFPELSQLSVLNAEQGYLVENQGANLAFLAFNMQQPQMQDIALRRYIAQSIDRQRLAKVLFYGAAQVAQGVLPAALMADSRPIVPNEAAANLPKKTLNRPLVLWVIDEKRVYGLHPLKMAEFIRHELVRAGLKVNVRPVSRAFLVQQLEQGSADYDLILSGWLANNFDPDNFLTPILSCQAPRSVTNLANWCEPMFDQLLHSARLSENSAQRQMLYQQADDFLQKNLPVVPLVSVNRVLIVNNEIENVRISPFGQVNLSRIRVK</sequence>
<evidence type="ECO:0000313" key="3">
    <source>
        <dbReference type="Proteomes" id="UP000036270"/>
    </source>
</evidence>
<dbReference type="GO" id="GO:1904680">
    <property type="term" value="F:peptide transmembrane transporter activity"/>
    <property type="evidence" value="ECO:0007669"/>
    <property type="project" value="TreeGrafter"/>
</dbReference>
<dbReference type="InterPro" id="IPR039424">
    <property type="entry name" value="SBP_5"/>
</dbReference>
<dbReference type="InterPro" id="IPR000914">
    <property type="entry name" value="SBP_5_dom"/>
</dbReference>
<dbReference type="GO" id="GO:0030288">
    <property type="term" value="C:outer membrane-bounded periplasmic space"/>
    <property type="evidence" value="ECO:0007669"/>
    <property type="project" value="UniProtKB-ARBA"/>
</dbReference>
<name>A0A0J5P502_9PAST</name>
<evidence type="ECO:0000313" key="2">
    <source>
        <dbReference type="EMBL" id="KMK50760.1"/>
    </source>
</evidence>
<keyword evidence="3" id="KW-1185">Reference proteome</keyword>
<dbReference type="SUPFAM" id="SSF53850">
    <property type="entry name" value="Periplasmic binding protein-like II"/>
    <property type="match status" value="1"/>
</dbReference>
<gene>
    <name evidence="2" type="ORF">RO21_10035</name>
</gene>
<dbReference type="PANTHER" id="PTHR30290:SF28">
    <property type="entry name" value="ABC TRANSPORTER PERIPLASMIC-BINDING PROTEIN SAPA-RELATED"/>
    <property type="match status" value="1"/>
</dbReference>
<dbReference type="Gene3D" id="3.10.105.10">
    <property type="entry name" value="Dipeptide-binding Protein, Domain 3"/>
    <property type="match status" value="1"/>
</dbReference>
<organism evidence="2 3">
    <name type="scientific">Muribacter muris</name>
    <dbReference type="NCBI Taxonomy" id="67855"/>
    <lineage>
        <taxon>Bacteria</taxon>
        <taxon>Pseudomonadati</taxon>
        <taxon>Pseudomonadota</taxon>
        <taxon>Gammaproteobacteria</taxon>
        <taxon>Pasteurellales</taxon>
        <taxon>Pasteurellaceae</taxon>
        <taxon>Muribacter</taxon>
    </lineage>
</organism>
<dbReference type="PANTHER" id="PTHR30290">
    <property type="entry name" value="PERIPLASMIC BINDING COMPONENT OF ABC TRANSPORTER"/>
    <property type="match status" value="1"/>
</dbReference>
<dbReference type="RefSeq" id="WP_047977647.1">
    <property type="nucleotide sequence ID" value="NZ_JWIZ01000071.1"/>
</dbReference>
<dbReference type="GO" id="GO:0043190">
    <property type="term" value="C:ATP-binding cassette (ABC) transporter complex"/>
    <property type="evidence" value="ECO:0007669"/>
    <property type="project" value="InterPro"/>
</dbReference>
<comment type="caution">
    <text evidence="2">The sequence shown here is derived from an EMBL/GenBank/DDBJ whole genome shotgun (WGS) entry which is preliminary data.</text>
</comment>
<dbReference type="Gene3D" id="3.40.190.10">
    <property type="entry name" value="Periplasmic binding protein-like II"/>
    <property type="match status" value="1"/>
</dbReference>
<protein>
    <submittedName>
        <fullName evidence="2">Peptide ABC transporter substrate-binding protein</fullName>
    </submittedName>
</protein>
<dbReference type="GO" id="GO:0015833">
    <property type="term" value="P:peptide transport"/>
    <property type="evidence" value="ECO:0007669"/>
    <property type="project" value="TreeGrafter"/>
</dbReference>
<evidence type="ECO:0000259" key="1">
    <source>
        <dbReference type="Pfam" id="PF00496"/>
    </source>
</evidence>
<dbReference type="AlphaFoldDB" id="A0A0J5P502"/>
<dbReference type="InterPro" id="IPR030678">
    <property type="entry name" value="Peptide/Ni-bd"/>
</dbReference>
<dbReference type="Pfam" id="PF00496">
    <property type="entry name" value="SBP_bac_5"/>
    <property type="match status" value="1"/>
</dbReference>
<dbReference type="PIRSF" id="PIRSF002741">
    <property type="entry name" value="MppA"/>
    <property type="match status" value="1"/>
</dbReference>
<reference evidence="2 3" key="1">
    <citation type="submission" date="2014-12" db="EMBL/GenBank/DDBJ databases">
        <title>Reclassification of Actinobacillus muris as Muribacter muris.</title>
        <authorList>
            <person name="Christensen H."/>
            <person name="Nicklas W."/>
            <person name="Bisgaard M."/>
        </authorList>
    </citation>
    <scope>NUCLEOTIDE SEQUENCE [LARGE SCALE GENOMIC DNA]</scope>
    <source>
        <strain evidence="2 3">Ackerman80-443D</strain>
    </source>
</reference>
<feature type="domain" description="Solute-binding protein family 5" evidence="1">
    <location>
        <begin position="82"/>
        <end position="466"/>
    </location>
</feature>
<dbReference type="Proteomes" id="UP000036270">
    <property type="component" value="Unassembled WGS sequence"/>
</dbReference>
<dbReference type="EMBL" id="JWIZ01000071">
    <property type="protein sequence ID" value="KMK50760.1"/>
    <property type="molecule type" value="Genomic_DNA"/>
</dbReference>
<dbReference type="PATRIC" id="fig|67855.3.peg.2125"/>
<dbReference type="Gene3D" id="3.90.76.10">
    <property type="entry name" value="Dipeptide-binding Protein, Domain 1"/>
    <property type="match status" value="1"/>
</dbReference>
<dbReference type="STRING" id="67855.RO21_10035"/>
<proteinExistence type="predicted"/>
<dbReference type="CDD" id="cd08493">
    <property type="entry name" value="PBP2_DppA_like"/>
    <property type="match status" value="1"/>
</dbReference>
<accession>A0A0J5P502</accession>